<accession>A0A0R1EHW9</accession>
<dbReference type="InterPro" id="IPR050704">
    <property type="entry name" value="Peptidase_C85-like"/>
</dbReference>
<feature type="compositionally biased region" description="Basic and acidic residues" evidence="1">
    <location>
        <begin position="501"/>
        <end position="512"/>
    </location>
</feature>
<organism evidence="4 5">
    <name type="scientific">Drosophila yakuba</name>
    <name type="common">Fruit fly</name>
    <dbReference type="NCBI Taxonomy" id="7245"/>
    <lineage>
        <taxon>Eukaryota</taxon>
        <taxon>Metazoa</taxon>
        <taxon>Ecdysozoa</taxon>
        <taxon>Arthropoda</taxon>
        <taxon>Hexapoda</taxon>
        <taxon>Insecta</taxon>
        <taxon>Pterygota</taxon>
        <taxon>Neoptera</taxon>
        <taxon>Endopterygota</taxon>
        <taxon>Diptera</taxon>
        <taxon>Brachycera</taxon>
        <taxon>Muscomorpha</taxon>
        <taxon>Ephydroidea</taxon>
        <taxon>Drosophilidae</taxon>
        <taxon>Drosophila</taxon>
        <taxon>Sophophora</taxon>
    </lineage>
</organism>
<dbReference type="InterPro" id="IPR038765">
    <property type="entry name" value="Papain-like_cys_pep_sf"/>
</dbReference>
<dbReference type="CDD" id="cd22753">
    <property type="entry name" value="OTU_ALG13-like"/>
    <property type="match status" value="1"/>
</dbReference>
<feature type="domain" description="OTU" evidence="3">
    <location>
        <begin position="67"/>
        <end position="188"/>
    </location>
</feature>
<name>A0A0R1EHW9_DROYA</name>
<protein>
    <submittedName>
        <fullName evidence="4">Uncharacterized protein, isoform B</fullName>
    </submittedName>
</protein>
<evidence type="ECO:0000256" key="1">
    <source>
        <dbReference type="SAM" id="MobiDB-lite"/>
    </source>
</evidence>
<feature type="region of interest" description="Disordered" evidence="1">
    <location>
        <begin position="280"/>
        <end position="314"/>
    </location>
</feature>
<dbReference type="KEGG" id="dya:Dyak_GE17448"/>
<evidence type="ECO:0000313" key="5">
    <source>
        <dbReference type="Proteomes" id="UP000002282"/>
    </source>
</evidence>
<dbReference type="AlphaFoldDB" id="A0A0R1EHW9"/>
<feature type="compositionally biased region" description="Pro residues" evidence="1">
    <location>
        <begin position="807"/>
        <end position="816"/>
    </location>
</feature>
<dbReference type="eggNOG" id="KOG2605">
    <property type="taxonomic scope" value="Eukaryota"/>
</dbReference>
<sequence>MSQRFSFCSSASFGFLRRHLEFAGGYCHLALTSSRGVAMDMQVQRPITSGSRQAPDPYDQYLESRGLYRKHTARDASSLFRVIAEQMYDTQMLHYEIRLECVRFMTLKRRIFEKDIPGDFDSYMQDMSKPKTYGTMTELRAMSCLYRRNVILYEPYNMGTSVIFNRRYPENFRVFFNNENHFDSVYKVKYIETAAICQSIAFKLLYQKLFKLPDVSFAVEIMLHPHSFNWDRFDMVFDDKGYMVRIQCSDGRVFTLDLPGNTNCILENYRLCNFHSTNGNQSNANRKGGRREIKNQEDRKPSGSTNHEPNDQLPMCPNRMESCVRQLLDDGITPFPYKVAKSMDPYMYRNIEFDCWNDMRKEAKRYNVYINDYNFKVGAKCKVELQNETEMHTCHIQSIYKDKTYCVVFVEAIGKKIVVPYESLHPLPPEEYRPWALPFRYQRQMTRLPLPKFAGKANKPSKWKKNKLFEMGQYFEPSKCDLVPMQGYIPVENCYQEVHIPDDEQRDQRDPEQNDQNPATEQRDREEPQKQQQQQRTKASRVQRQNSSSSQNQESPVSAAPPPTQYMNYMPIVQGRPGQVPPPWPSSPMALAEEFQFPMSGAPHQPPTEGCVYMPFGGYGPPPPGAVALPGPHPFMPLPSPPLNVSGVGEPRRSLQLNGEDLPVDMITLRYFYNMGVDMHWRMAHHTPPDDLAIYGYHQQQNNTDQQGGRTGATEEHLPAESTPPPSPEVVNATEHSPLEKTPYAKRNLNTPKVRVKRPEQLQDIKDSLGPAAFLPTPTPSPSSSGSQFSFYTSPSPHHHMMSPPRLLQPPPPPPIFFHKTGPPQLAGAAQGQNPYAWGMAAPVVAPYEVINNYNMEPSAQSQQQQAAPLPPAPVPVQSQPAAVYAAPRHH</sequence>
<dbReference type="OrthoDB" id="10017659at2759"/>
<evidence type="ECO:0000313" key="4">
    <source>
        <dbReference type="EMBL" id="KRK06666.1"/>
    </source>
</evidence>
<dbReference type="InterPro" id="IPR049770">
    <property type="entry name" value="OTU_Tudor"/>
</dbReference>
<dbReference type="PANTHER" id="PTHR12419">
    <property type="entry name" value="OTU DOMAIN CONTAINING PROTEIN"/>
    <property type="match status" value="1"/>
</dbReference>
<reference evidence="4 5" key="1">
    <citation type="journal article" date="2007" name="Nature">
        <title>Evolution of genes and genomes on the Drosophila phylogeny.</title>
        <authorList>
            <consortium name="Drosophila 12 Genomes Consortium"/>
            <person name="Clark A.G."/>
            <person name="Eisen M.B."/>
            <person name="Smith D.R."/>
            <person name="Bergman C.M."/>
            <person name="Oliver B."/>
            <person name="Markow T.A."/>
            <person name="Kaufman T.C."/>
            <person name="Kellis M."/>
            <person name="Gelbart W."/>
            <person name="Iyer V.N."/>
            <person name="Pollard D.A."/>
            <person name="Sackton T.B."/>
            <person name="Larracuente A.M."/>
            <person name="Singh N.D."/>
            <person name="Abad J.P."/>
            <person name="Abt D.N."/>
            <person name="Adryan B."/>
            <person name="Aguade M."/>
            <person name="Akashi H."/>
            <person name="Anderson W.W."/>
            <person name="Aquadro C.F."/>
            <person name="Ardell D.H."/>
            <person name="Arguello R."/>
            <person name="Artieri C.G."/>
            <person name="Barbash D.A."/>
            <person name="Barker D."/>
            <person name="Barsanti P."/>
            <person name="Batterham P."/>
            <person name="Batzoglou S."/>
            <person name="Begun D."/>
            <person name="Bhutkar A."/>
            <person name="Blanco E."/>
            <person name="Bosak S.A."/>
            <person name="Bradley R.K."/>
            <person name="Brand A.D."/>
            <person name="Brent M.R."/>
            <person name="Brooks A.N."/>
            <person name="Brown R.H."/>
            <person name="Butlin R.K."/>
            <person name="Caggese C."/>
            <person name="Calvi B.R."/>
            <person name="Bernardo de Carvalho A."/>
            <person name="Caspi A."/>
            <person name="Castrezana S."/>
            <person name="Celniker S.E."/>
            <person name="Chang J.L."/>
            <person name="Chapple C."/>
            <person name="Chatterji S."/>
            <person name="Chinwalla A."/>
            <person name="Civetta A."/>
            <person name="Clifton S.W."/>
            <person name="Comeron J.M."/>
            <person name="Costello J.C."/>
            <person name="Coyne J.A."/>
            <person name="Daub J."/>
            <person name="David R.G."/>
            <person name="Delcher A.L."/>
            <person name="Delehaunty K."/>
            <person name="Do C.B."/>
            <person name="Ebling H."/>
            <person name="Edwards K."/>
            <person name="Eickbush T."/>
            <person name="Evans J.D."/>
            <person name="Filipski A."/>
            <person name="Findeiss S."/>
            <person name="Freyhult E."/>
            <person name="Fulton L."/>
            <person name="Fulton R."/>
            <person name="Garcia A.C."/>
            <person name="Gardiner A."/>
            <person name="Garfield D.A."/>
            <person name="Garvin B.E."/>
            <person name="Gibson G."/>
            <person name="Gilbert D."/>
            <person name="Gnerre S."/>
            <person name="Godfrey J."/>
            <person name="Good R."/>
            <person name="Gotea V."/>
            <person name="Gravely B."/>
            <person name="Greenberg A.J."/>
            <person name="Griffiths-Jones S."/>
            <person name="Gross S."/>
            <person name="Guigo R."/>
            <person name="Gustafson E.A."/>
            <person name="Haerty W."/>
            <person name="Hahn M.W."/>
            <person name="Halligan D.L."/>
            <person name="Halpern A.L."/>
            <person name="Halter G.M."/>
            <person name="Han M.V."/>
            <person name="Heger A."/>
            <person name="Hillier L."/>
            <person name="Hinrichs A.S."/>
            <person name="Holmes I."/>
            <person name="Hoskins R.A."/>
            <person name="Hubisz M.J."/>
            <person name="Hultmark D."/>
            <person name="Huntley M.A."/>
            <person name="Jaffe D.B."/>
            <person name="Jagadeeshan S."/>
            <person name="Jeck W.R."/>
            <person name="Johnson J."/>
            <person name="Jones C.D."/>
            <person name="Jordan W.C."/>
            <person name="Karpen G.H."/>
            <person name="Kataoka E."/>
            <person name="Keightley P.D."/>
            <person name="Kheradpour P."/>
            <person name="Kirkness E.F."/>
            <person name="Koerich L.B."/>
            <person name="Kristiansen K."/>
            <person name="Kudrna D."/>
            <person name="Kulathinal R.J."/>
            <person name="Kumar S."/>
            <person name="Kwok R."/>
            <person name="Lander E."/>
            <person name="Langley C.H."/>
            <person name="Lapoint R."/>
            <person name="Lazzaro B.P."/>
            <person name="Lee S.J."/>
            <person name="Levesque L."/>
            <person name="Li R."/>
            <person name="Lin C.F."/>
            <person name="Lin M.F."/>
            <person name="Lindblad-Toh K."/>
            <person name="Llopart A."/>
            <person name="Long M."/>
            <person name="Low L."/>
            <person name="Lozovsky E."/>
            <person name="Lu J."/>
            <person name="Luo M."/>
            <person name="Machado C.A."/>
            <person name="Makalowski W."/>
            <person name="Marzo M."/>
            <person name="Matsuda M."/>
            <person name="Matzkin L."/>
            <person name="McAllister B."/>
            <person name="McBride C.S."/>
            <person name="McKernan B."/>
            <person name="McKernan K."/>
            <person name="Mendez-Lago M."/>
            <person name="Minx P."/>
            <person name="Mollenhauer M.U."/>
            <person name="Montooth K."/>
            <person name="Mount S.M."/>
            <person name="Mu X."/>
            <person name="Myers E."/>
            <person name="Negre B."/>
            <person name="Newfeld S."/>
            <person name="Nielsen R."/>
            <person name="Noor M.A."/>
            <person name="O'Grady P."/>
            <person name="Pachter L."/>
            <person name="Papaceit M."/>
            <person name="Parisi M.J."/>
            <person name="Parisi M."/>
            <person name="Parts L."/>
            <person name="Pedersen J.S."/>
            <person name="Pesole G."/>
            <person name="Phillippy A.M."/>
            <person name="Ponting C.P."/>
            <person name="Pop M."/>
            <person name="Porcelli D."/>
            <person name="Powell J.R."/>
            <person name="Prohaska S."/>
            <person name="Pruitt K."/>
            <person name="Puig M."/>
            <person name="Quesneville H."/>
            <person name="Ram K.R."/>
            <person name="Rand D."/>
            <person name="Rasmussen M.D."/>
            <person name="Reed L.K."/>
            <person name="Reenan R."/>
            <person name="Reily A."/>
            <person name="Remington K.A."/>
            <person name="Rieger T.T."/>
            <person name="Ritchie M.G."/>
            <person name="Robin C."/>
            <person name="Rogers Y.H."/>
            <person name="Rohde C."/>
            <person name="Rozas J."/>
            <person name="Rubenfield M.J."/>
            <person name="Ruiz A."/>
            <person name="Russo S."/>
            <person name="Salzberg S.L."/>
            <person name="Sanchez-Gracia A."/>
            <person name="Saranga D.J."/>
            <person name="Sato H."/>
            <person name="Schaeffer S.W."/>
            <person name="Schatz M.C."/>
            <person name="Schlenke T."/>
            <person name="Schwartz R."/>
            <person name="Segarra C."/>
            <person name="Singh R.S."/>
            <person name="Sirot L."/>
            <person name="Sirota M."/>
            <person name="Sisneros N.B."/>
            <person name="Smith C.D."/>
            <person name="Smith T.F."/>
            <person name="Spieth J."/>
            <person name="Stage D.E."/>
            <person name="Stark A."/>
            <person name="Stephan W."/>
            <person name="Strausberg R.L."/>
            <person name="Strempel S."/>
            <person name="Sturgill D."/>
            <person name="Sutton G."/>
            <person name="Sutton G.G."/>
            <person name="Tao W."/>
            <person name="Teichmann S."/>
            <person name="Tobari Y.N."/>
            <person name="Tomimura Y."/>
            <person name="Tsolas J.M."/>
            <person name="Valente V.L."/>
            <person name="Venter E."/>
            <person name="Venter J.C."/>
            <person name="Vicario S."/>
            <person name="Vieira F.G."/>
            <person name="Vilella A.J."/>
            <person name="Villasante A."/>
            <person name="Walenz B."/>
            <person name="Wang J."/>
            <person name="Wasserman M."/>
            <person name="Watts T."/>
            <person name="Wilson D."/>
            <person name="Wilson R.K."/>
            <person name="Wing R.A."/>
            <person name="Wolfner M.F."/>
            <person name="Wong A."/>
            <person name="Wong G.K."/>
            <person name="Wu C.I."/>
            <person name="Wu G."/>
            <person name="Yamamoto D."/>
            <person name="Yang H.P."/>
            <person name="Yang S.P."/>
            <person name="Yorke J.A."/>
            <person name="Yoshida K."/>
            <person name="Zdobnov E."/>
            <person name="Zhang P."/>
            <person name="Zhang Y."/>
            <person name="Zimin A.V."/>
            <person name="Baldwin J."/>
            <person name="Abdouelleil A."/>
            <person name="Abdulkadir J."/>
            <person name="Abebe A."/>
            <person name="Abera B."/>
            <person name="Abreu J."/>
            <person name="Acer S.C."/>
            <person name="Aftuck L."/>
            <person name="Alexander A."/>
            <person name="An P."/>
            <person name="Anderson E."/>
            <person name="Anderson S."/>
            <person name="Arachi H."/>
            <person name="Azer M."/>
            <person name="Bachantsang P."/>
            <person name="Barry A."/>
            <person name="Bayul T."/>
            <person name="Berlin A."/>
            <person name="Bessette D."/>
            <person name="Bloom T."/>
            <person name="Blye J."/>
            <person name="Boguslavskiy L."/>
            <person name="Bonnet C."/>
            <person name="Boukhgalter B."/>
            <person name="Bourzgui I."/>
            <person name="Brown A."/>
            <person name="Cahill P."/>
            <person name="Channer S."/>
            <person name="Cheshatsang Y."/>
            <person name="Chuda L."/>
            <person name="Citroen M."/>
            <person name="Collymore A."/>
            <person name="Cooke P."/>
            <person name="Costello M."/>
            <person name="D'Aco K."/>
            <person name="Daza R."/>
            <person name="De Haan G."/>
            <person name="DeGray S."/>
            <person name="DeMaso C."/>
            <person name="Dhargay N."/>
            <person name="Dooley K."/>
            <person name="Dooley E."/>
            <person name="Doricent M."/>
            <person name="Dorje P."/>
            <person name="Dorjee K."/>
            <person name="Dupes A."/>
            <person name="Elong R."/>
            <person name="Falk J."/>
            <person name="Farina A."/>
            <person name="Faro S."/>
            <person name="Ferguson D."/>
            <person name="Fisher S."/>
            <person name="Foley C.D."/>
            <person name="Franke A."/>
            <person name="Friedrich D."/>
            <person name="Gadbois L."/>
            <person name="Gearin G."/>
            <person name="Gearin C.R."/>
            <person name="Giannoukos G."/>
            <person name="Goode T."/>
            <person name="Graham J."/>
            <person name="Grandbois E."/>
            <person name="Grewal S."/>
            <person name="Gyaltsen K."/>
            <person name="Hafez N."/>
            <person name="Hagos B."/>
            <person name="Hall J."/>
            <person name="Henson C."/>
            <person name="Hollinger A."/>
            <person name="Honan T."/>
            <person name="Huard M.D."/>
            <person name="Hughes L."/>
            <person name="Hurhula B."/>
            <person name="Husby M.E."/>
            <person name="Kamat A."/>
            <person name="Kanga B."/>
            <person name="Kashin S."/>
            <person name="Khazanovich D."/>
            <person name="Kisner P."/>
            <person name="Lance K."/>
            <person name="Lara M."/>
            <person name="Lee W."/>
            <person name="Lennon N."/>
            <person name="Letendre F."/>
            <person name="LeVine R."/>
            <person name="Lipovsky A."/>
            <person name="Liu X."/>
            <person name="Liu J."/>
            <person name="Liu S."/>
            <person name="Lokyitsang T."/>
            <person name="Lokyitsang Y."/>
            <person name="Lubonja R."/>
            <person name="Lui A."/>
            <person name="MacDonald P."/>
            <person name="Magnisalis V."/>
            <person name="Maru K."/>
            <person name="Matthews C."/>
            <person name="McCusker W."/>
            <person name="McDonough S."/>
            <person name="Mehta T."/>
            <person name="Meldrim J."/>
            <person name="Meneus L."/>
            <person name="Mihai O."/>
            <person name="Mihalev A."/>
            <person name="Mihova T."/>
            <person name="Mittelman R."/>
            <person name="Mlenga V."/>
            <person name="Montmayeur A."/>
            <person name="Mulrain L."/>
            <person name="Navidi A."/>
            <person name="Naylor J."/>
            <person name="Negash T."/>
            <person name="Nguyen T."/>
            <person name="Nguyen N."/>
            <person name="Nicol R."/>
            <person name="Norbu C."/>
            <person name="Norbu N."/>
            <person name="Novod N."/>
            <person name="O'Neill B."/>
            <person name="Osman S."/>
            <person name="Markiewicz E."/>
            <person name="Oyono O.L."/>
            <person name="Patti C."/>
            <person name="Phunkhang P."/>
            <person name="Pierre F."/>
            <person name="Priest M."/>
            <person name="Raghuraman S."/>
            <person name="Rege F."/>
            <person name="Reyes R."/>
            <person name="Rise C."/>
            <person name="Rogov P."/>
            <person name="Ross K."/>
            <person name="Ryan E."/>
            <person name="Settipalli S."/>
            <person name="Shea T."/>
            <person name="Sherpa N."/>
            <person name="Shi L."/>
            <person name="Shih D."/>
            <person name="Sparrow T."/>
            <person name="Spaulding J."/>
            <person name="Stalker J."/>
            <person name="Stange-Thomann N."/>
            <person name="Stavropoulos S."/>
            <person name="Stone C."/>
            <person name="Strader C."/>
            <person name="Tesfaye S."/>
            <person name="Thomson T."/>
            <person name="Thoulutsang Y."/>
            <person name="Thoulutsang D."/>
            <person name="Topham K."/>
            <person name="Topping I."/>
            <person name="Tsamla T."/>
            <person name="Vassiliev H."/>
            <person name="Vo A."/>
            <person name="Wangchuk T."/>
            <person name="Wangdi T."/>
            <person name="Weiand M."/>
            <person name="Wilkinson J."/>
            <person name="Wilson A."/>
            <person name="Yadav S."/>
            <person name="Young G."/>
            <person name="Yu Q."/>
            <person name="Zembek L."/>
            <person name="Zhong D."/>
            <person name="Zimmer A."/>
            <person name="Zwirko Z."/>
            <person name="Jaffe D.B."/>
            <person name="Alvarez P."/>
            <person name="Brockman W."/>
            <person name="Butler J."/>
            <person name="Chin C."/>
            <person name="Gnerre S."/>
            <person name="Grabherr M."/>
            <person name="Kleber M."/>
            <person name="Mauceli E."/>
            <person name="MacCallum I."/>
        </authorList>
    </citation>
    <scope>NUCLEOTIDE SEQUENCE [LARGE SCALE GENOMIC DNA]</scope>
    <source>
        <strain evidence="5">Tai18E2 / Tucson 14021-0261.01</strain>
    </source>
</reference>
<feature type="compositionally biased region" description="Low complexity" evidence="1">
    <location>
        <begin position="858"/>
        <end position="868"/>
    </location>
</feature>
<dbReference type="Pfam" id="PF02338">
    <property type="entry name" value="OTU"/>
    <property type="match status" value="1"/>
</dbReference>
<feature type="compositionally biased region" description="Low complexity" evidence="1">
    <location>
        <begin position="530"/>
        <end position="558"/>
    </location>
</feature>
<dbReference type="InterPro" id="IPR002999">
    <property type="entry name" value="Tudor"/>
</dbReference>
<reference evidence="4 5" key="2">
    <citation type="journal article" date="2007" name="PLoS Biol.">
        <title>Principles of genome evolution in the Drosophila melanogaster species group.</title>
        <authorList>
            <person name="Ranz J.M."/>
            <person name="Maurin D."/>
            <person name="Chan Y.S."/>
            <person name="von Grotthuss M."/>
            <person name="Hillier L.W."/>
            <person name="Roote J."/>
            <person name="Ashburner M."/>
            <person name="Bergman C.M."/>
        </authorList>
    </citation>
    <scope>NUCLEOTIDE SEQUENCE [LARGE SCALE GENOMIC DNA]</scope>
    <source>
        <strain evidence="5">Tai18E2 / Tucson 14021-0261.01</strain>
    </source>
</reference>
<dbReference type="PROSITE" id="PS50304">
    <property type="entry name" value="TUDOR"/>
    <property type="match status" value="1"/>
</dbReference>
<proteinExistence type="predicted"/>
<feature type="domain" description="Tudor" evidence="2">
    <location>
        <begin position="374"/>
        <end position="434"/>
    </location>
</feature>
<gene>
    <name evidence="4" type="primary">Dyak\GE17448</name>
    <name evidence="4" type="synonym">dyak_GLEANR_18777</name>
    <name evidence="4" type="synonym">GE17448</name>
    <name evidence="4" type="ORF">Dyak_GE17448</name>
</gene>
<feature type="region of interest" description="Disordered" evidence="1">
    <location>
        <begin position="770"/>
        <end position="830"/>
    </location>
</feature>
<feature type="compositionally biased region" description="Low complexity" evidence="1">
    <location>
        <begin position="782"/>
        <end position="806"/>
    </location>
</feature>
<evidence type="ECO:0000259" key="3">
    <source>
        <dbReference type="PROSITE" id="PS50802"/>
    </source>
</evidence>
<feature type="region of interest" description="Disordered" evidence="1">
    <location>
        <begin position="702"/>
        <end position="756"/>
    </location>
</feature>
<dbReference type="FunFam" id="3.90.70.80:FF:000029">
    <property type="entry name" value="Uncharacterized protein, isoform A"/>
    <property type="match status" value="1"/>
</dbReference>
<feature type="region of interest" description="Disordered" evidence="1">
    <location>
        <begin position="501"/>
        <end position="580"/>
    </location>
</feature>
<dbReference type="Gene3D" id="3.90.70.80">
    <property type="match status" value="1"/>
</dbReference>
<dbReference type="PROSITE" id="PS50802">
    <property type="entry name" value="OTU"/>
    <property type="match status" value="1"/>
</dbReference>
<dbReference type="GO" id="GO:0061578">
    <property type="term" value="F:K63-linked deubiquitinase activity"/>
    <property type="evidence" value="ECO:0007669"/>
    <property type="project" value="TreeGrafter"/>
</dbReference>
<dbReference type="PANTHER" id="PTHR12419:SF115">
    <property type="entry name" value="PROTEIN OVARIAN TUMOR LOCUS-RELATED"/>
    <property type="match status" value="1"/>
</dbReference>
<dbReference type="Proteomes" id="UP000002282">
    <property type="component" value="Chromosome X"/>
</dbReference>
<dbReference type="SUPFAM" id="SSF63748">
    <property type="entry name" value="Tudor/PWWP/MBT"/>
    <property type="match status" value="1"/>
</dbReference>
<dbReference type="EMBL" id="CM000162">
    <property type="protein sequence ID" value="KRK06666.1"/>
    <property type="molecule type" value="Genomic_DNA"/>
</dbReference>
<evidence type="ECO:0000259" key="2">
    <source>
        <dbReference type="PROSITE" id="PS50304"/>
    </source>
</evidence>
<dbReference type="SMR" id="A0A0R1EHW9"/>
<dbReference type="CDD" id="cd20380">
    <property type="entry name" value="Tudor_TDRD13-like"/>
    <property type="match status" value="1"/>
</dbReference>
<feature type="compositionally biased region" description="Basic and acidic residues" evidence="1">
    <location>
        <begin position="290"/>
        <end position="301"/>
    </location>
</feature>
<feature type="region of interest" description="Disordered" evidence="1">
    <location>
        <begin position="857"/>
        <end position="891"/>
    </location>
</feature>
<keyword evidence="5" id="KW-1185">Reference proteome</keyword>
<feature type="compositionally biased region" description="Low complexity" evidence="1">
    <location>
        <begin position="876"/>
        <end position="891"/>
    </location>
</feature>
<dbReference type="SUPFAM" id="SSF54001">
    <property type="entry name" value="Cysteine proteinases"/>
    <property type="match status" value="1"/>
</dbReference>
<dbReference type="InterPro" id="IPR049769">
    <property type="entry name" value="OTU_OTU"/>
</dbReference>
<dbReference type="InterPro" id="IPR003323">
    <property type="entry name" value="OTU_dom"/>
</dbReference>
<dbReference type="SMART" id="SM00333">
    <property type="entry name" value="TUDOR"/>
    <property type="match status" value="1"/>
</dbReference>